<dbReference type="AlphaFoldDB" id="A0A1H8ZE51"/>
<name>A0A1H8ZE51_9PSED</name>
<feature type="chain" id="PRO_5011520117" evidence="1">
    <location>
        <begin position="22"/>
        <end position="179"/>
    </location>
</feature>
<reference evidence="3 4" key="1">
    <citation type="submission" date="2016-10" db="EMBL/GenBank/DDBJ databases">
        <authorList>
            <person name="de Groot N.N."/>
        </authorList>
    </citation>
    <scope>NUCLEOTIDE SEQUENCE [LARGE SCALE GENOMIC DNA]</scope>
    <source>
        <strain evidence="3 4">LMG 27941</strain>
    </source>
</reference>
<sequence>MVCSGRLACLCLLLISLTSVGADWRATLVTAQRLGEGEFTWFGLRLYSARLWAEGPVLDWSRPFALELSYHRSLSRETLVKASLEEMRRLGAGTVTTQQFDVWAREMQAAFVDVRPGMRITGVFLPQTGCRFYVDGRLRHEVADVAFARAFFAIWLDPRTRDPQLRQRLIGLAGNDRGH</sequence>
<dbReference type="InterPro" id="IPR016087">
    <property type="entry name" value="Chalcone_isomerase"/>
</dbReference>
<protein>
    <submittedName>
        <fullName evidence="3">Chalcone isomerase-like</fullName>
    </submittedName>
</protein>
<dbReference type="Pfam" id="PF16036">
    <property type="entry name" value="Chalcone_3"/>
    <property type="match status" value="1"/>
</dbReference>
<gene>
    <name evidence="3" type="ORF">SAMN05216230_101104</name>
</gene>
<feature type="signal peptide" evidence="1">
    <location>
        <begin position="1"/>
        <end position="21"/>
    </location>
</feature>
<evidence type="ECO:0000313" key="3">
    <source>
        <dbReference type="EMBL" id="SEP62633.1"/>
    </source>
</evidence>
<dbReference type="GO" id="GO:0016853">
    <property type="term" value="F:isomerase activity"/>
    <property type="evidence" value="ECO:0007669"/>
    <property type="project" value="UniProtKB-KW"/>
</dbReference>
<dbReference type="Proteomes" id="UP000199221">
    <property type="component" value="Unassembled WGS sequence"/>
</dbReference>
<keyword evidence="1" id="KW-0732">Signal</keyword>
<evidence type="ECO:0000313" key="4">
    <source>
        <dbReference type="Proteomes" id="UP000199221"/>
    </source>
</evidence>
<dbReference type="EMBL" id="FOEQ01000001">
    <property type="protein sequence ID" value="SEP62633.1"/>
    <property type="molecule type" value="Genomic_DNA"/>
</dbReference>
<proteinExistence type="predicted"/>
<evidence type="ECO:0000256" key="1">
    <source>
        <dbReference type="SAM" id="SignalP"/>
    </source>
</evidence>
<organism evidence="3 4">
    <name type="scientific">Pseudomonas soli</name>
    <dbReference type="NCBI Taxonomy" id="1306993"/>
    <lineage>
        <taxon>Bacteria</taxon>
        <taxon>Pseudomonadati</taxon>
        <taxon>Pseudomonadota</taxon>
        <taxon>Gammaproteobacteria</taxon>
        <taxon>Pseudomonadales</taxon>
        <taxon>Pseudomonadaceae</taxon>
        <taxon>Pseudomonas</taxon>
    </lineage>
</organism>
<accession>A0A1H8ZE51</accession>
<dbReference type="RefSeq" id="WP_094009957.1">
    <property type="nucleotide sequence ID" value="NZ_FOEQ01000001.1"/>
</dbReference>
<feature type="domain" description="Chalcone isomerase" evidence="2">
    <location>
        <begin position="65"/>
        <end position="171"/>
    </location>
</feature>
<keyword evidence="3" id="KW-0413">Isomerase</keyword>
<evidence type="ECO:0000259" key="2">
    <source>
        <dbReference type="Pfam" id="PF16036"/>
    </source>
</evidence>